<dbReference type="PANTHER" id="PTHR43133">
    <property type="entry name" value="RNA POLYMERASE ECF-TYPE SIGMA FACTO"/>
    <property type="match status" value="1"/>
</dbReference>
<dbReference type="InterPro" id="IPR007627">
    <property type="entry name" value="RNA_pol_sigma70_r2"/>
</dbReference>
<organism evidence="8 9">
    <name type="scientific">Candidatus Avibacteroides avistercoris</name>
    <dbReference type="NCBI Taxonomy" id="2840690"/>
    <lineage>
        <taxon>Bacteria</taxon>
        <taxon>Pseudomonadati</taxon>
        <taxon>Bacteroidota</taxon>
        <taxon>Bacteroidia</taxon>
        <taxon>Bacteroidales</taxon>
        <taxon>Bacteroidaceae</taxon>
        <taxon>Bacteroidaceae incertae sedis</taxon>
        <taxon>Candidatus Avibacteroides</taxon>
    </lineage>
</organism>
<comment type="similarity">
    <text evidence="1">Belongs to the sigma-70 factor family. ECF subfamily.</text>
</comment>
<dbReference type="GO" id="GO:0006352">
    <property type="term" value="P:DNA-templated transcription initiation"/>
    <property type="evidence" value="ECO:0007669"/>
    <property type="project" value="InterPro"/>
</dbReference>
<dbReference type="Pfam" id="PF04542">
    <property type="entry name" value="Sigma70_r2"/>
    <property type="match status" value="1"/>
</dbReference>
<comment type="caution">
    <text evidence="8">The sequence shown here is derived from an EMBL/GenBank/DDBJ whole genome shotgun (WGS) entry which is preliminary data.</text>
</comment>
<feature type="domain" description="RNA polymerase sigma factor 70 region 4 type 2" evidence="7">
    <location>
        <begin position="131"/>
        <end position="171"/>
    </location>
</feature>
<evidence type="ECO:0000259" key="7">
    <source>
        <dbReference type="Pfam" id="PF08281"/>
    </source>
</evidence>
<dbReference type="CDD" id="cd06171">
    <property type="entry name" value="Sigma70_r4"/>
    <property type="match status" value="1"/>
</dbReference>
<gene>
    <name evidence="8" type="ORF">IAA93_02730</name>
</gene>
<evidence type="ECO:0000256" key="3">
    <source>
        <dbReference type="ARBA" id="ARBA00023082"/>
    </source>
</evidence>
<dbReference type="GO" id="GO:0003677">
    <property type="term" value="F:DNA binding"/>
    <property type="evidence" value="ECO:0007669"/>
    <property type="project" value="UniProtKB-KW"/>
</dbReference>
<dbReference type="InterPro" id="IPR013249">
    <property type="entry name" value="RNA_pol_sigma70_r4_t2"/>
</dbReference>
<dbReference type="Pfam" id="PF08281">
    <property type="entry name" value="Sigma70_r4_2"/>
    <property type="match status" value="1"/>
</dbReference>
<keyword evidence="5" id="KW-0804">Transcription</keyword>
<keyword evidence="2" id="KW-0805">Transcription regulation</keyword>
<evidence type="ECO:0000256" key="1">
    <source>
        <dbReference type="ARBA" id="ARBA00010641"/>
    </source>
</evidence>
<dbReference type="SUPFAM" id="SSF88946">
    <property type="entry name" value="Sigma2 domain of RNA polymerase sigma factors"/>
    <property type="match status" value="1"/>
</dbReference>
<evidence type="ECO:0000256" key="5">
    <source>
        <dbReference type="ARBA" id="ARBA00023163"/>
    </source>
</evidence>
<reference evidence="8" key="1">
    <citation type="journal article" date="2021" name="PeerJ">
        <title>Extensive microbial diversity within the chicken gut microbiome revealed by metagenomics and culture.</title>
        <authorList>
            <person name="Gilroy R."/>
            <person name="Ravi A."/>
            <person name="Getino M."/>
            <person name="Pursley I."/>
            <person name="Horton D.L."/>
            <person name="Alikhan N.F."/>
            <person name="Baker D."/>
            <person name="Gharbi K."/>
            <person name="Hall N."/>
            <person name="Watson M."/>
            <person name="Adriaenssens E.M."/>
            <person name="Foster-Nyarko E."/>
            <person name="Jarju S."/>
            <person name="Secka A."/>
            <person name="Antonio M."/>
            <person name="Oren A."/>
            <person name="Chaudhuri R.R."/>
            <person name="La Ragione R."/>
            <person name="Hildebrand F."/>
            <person name="Pallen M.J."/>
        </authorList>
    </citation>
    <scope>NUCLEOTIDE SEQUENCE</scope>
    <source>
        <strain evidence="8">MalCec1-1739</strain>
    </source>
</reference>
<accession>A0A9D2UHV7</accession>
<evidence type="ECO:0000259" key="6">
    <source>
        <dbReference type="Pfam" id="PF04542"/>
    </source>
</evidence>
<reference evidence="8" key="2">
    <citation type="submission" date="2021-04" db="EMBL/GenBank/DDBJ databases">
        <authorList>
            <person name="Gilroy R."/>
        </authorList>
    </citation>
    <scope>NUCLEOTIDE SEQUENCE</scope>
    <source>
        <strain evidence="8">MalCec1-1739</strain>
    </source>
</reference>
<proteinExistence type="inferred from homology"/>
<dbReference type="InterPro" id="IPR013325">
    <property type="entry name" value="RNA_pol_sigma_r2"/>
</dbReference>
<dbReference type="InterPro" id="IPR013324">
    <property type="entry name" value="RNA_pol_sigma_r3/r4-like"/>
</dbReference>
<feature type="domain" description="RNA polymerase sigma-70 region 2" evidence="6">
    <location>
        <begin position="29"/>
        <end position="95"/>
    </location>
</feature>
<evidence type="ECO:0000313" key="8">
    <source>
        <dbReference type="EMBL" id="HJD52631.1"/>
    </source>
</evidence>
<dbReference type="Proteomes" id="UP000787625">
    <property type="component" value="Unassembled WGS sequence"/>
</dbReference>
<dbReference type="NCBIfam" id="TIGR02937">
    <property type="entry name" value="sigma70-ECF"/>
    <property type="match status" value="1"/>
</dbReference>
<dbReference type="SUPFAM" id="SSF88659">
    <property type="entry name" value="Sigma3 and sigma4 domains of RNA polymerase sigma factors"/>
    <property type="match status" value="1"/>
</dbReference>
<protein>
    <submittedName>
        <fullName evidence="8">Sigma-70 family RNA polymerase sigma factor</fullName>
    </submittedName>
</protein>
<sequence length="196" mass="22958">MTNIGKLRDDDLIALYVEGNDKAFDIVLDRYKDRLFSYIFFIVKDQEMSEDIFQETFIKAIVTIKNGRYTANGKFYNWMTRIAHNLIFDHFRSEKNDNTVSCEGSEYDLLNNANLCDDNIETDMINMQIIEDLRRMVERLPQNQREIVMMRFYGDLSFKEIAELTGTSINTALGRMRYAILNLRKMAAENNITLTA</sequence>
<keyword evidence="3" id="KW-0731">Sigma factor</keyword>
<dbReference type="Gene3D" id="1.10.1740.10">
    <property type="match status" value="1"/>
</dbReference>
<dbReference type="Gene3D" id="1.10.10.10">
    <property type="entry name" value="Winged helix-like DNA-binding domain superfamily/Winged helix DNA-binding domain"/>
    <property type="match status" value="1"/>
</dbReference>
<dbReference type="GO" id="GO:0016987">
    <property type="term" value="F:sigma factor activity"/>
    <property type="evidence" value="ECO:0007669"/>
    <property type="project" value="UniProtKB-KW"/>
</dbReference>
<evidence type="ECO:0000256" key="2">
    <source>
        <dbReference type="ARBA" id="ARBA00023015"/>
    </source>
</evidence>
<dbReference type="AlphaFoldDB" id="A0A9D2UHV7"/>
<evidence type="ECO:0000313" key="9">
    <source>
        <dbReference type="Proteomes" id="UP000787625"/>
    </source>
</evidence>
<dbReference type="InterPro" id="IPR036388">
    <property type="entry name" value="WH-like_DNA-bd_sf"/>
</dbReference>
<dbReference type="EMBL" id="DWUP01000056">
    <property type="protein sequence ID" value="HJD52631.1"/>
    <property type="molecule type" value="Genomic_DNA"/>
</dbReference>
<dbReference type="InterPro" id="IPR039425">
    <property type="entry name" value="RNA_pol_sigma-70-like"/>
</dbReference>
<keyword evidence="4" id="KW-0238">DNA-binding</keyword>
<name>A0A9D2UHV7_9BACT</name>
<dbReference type="PANTHER" id="PTHR43133:SF8">
    <property type="entry name" value="RNA POLYMERASE SIGMA FACTOR HI_1459-RELATED"/>
    <property type="match status" value="1"/>
</dbReference>
<dbReference type="InterPro" id="IPR014284">
    <property type="entry name" value="RNA_pol_sigma-70_dom"/>
</dbReference>
<evidence type="ECO:0000256" key="4">
    <source>
        <dbReference type="ARBA" id="ARBA00023125"/>
    </source>
</evidence>